<sequence>MKIGILTFWWSEDNYGQQLQAYALQKYLRNAGHDAFLIRYNYENDLGRTNFFVRILKALNPIILFKFFVQKKRIADSKKENELHSRHFCEFRKNYFKFSDKAYSNFEELKSNPPEADAYIVGSDQVWNFGKGNLRIFKNVIHSYFLDFGKSETKRISYAASWGGEIIS</sequence>
<dbReference type="KEGG" id="tper:IWA51_09065"/>
<dbReference type="AlphaFoldDB" id="A0A7T3V4F4"/>
<evidence type="ECO:0000313" key="3">
    <source>
        <dbReference type="Proteomes" id="UP000595224"/>
    </source>
</evidence>
<dbReference type="GO" id="GO:0016740">
    <property type="term" value="F:transferase activity"/>
    <property type="evidence" value="ECO:0007669"/>
    <property type="project" value="UniProtKB-KW"/>
</dbReference>
<dbReference type="InterPro" id="IPR007345">
    <property type="entry name" value="Polysacch_pyruvyl_Trfase"/>
</dbReference>
<accession>A0A7T3V4F4</accession>
<gene>
    <name evidence="2" type="ORF">IWA51_09065</name>
</gene>
<dbReference type="Pfam" id="PF04230">
    <property type="entry name" value="PS_pyruv_trans"/>
    <property type="match status" value="1"/>
</dbReference>
<feature type="domain" description="Polysaccharide pyruvyl transferase" evidence="1">
    <location>
        <begin position="14"/>
        <end position="164"/>
    </location>
</feature>
<keyword evidence="3" id="KW-1185">Reference proteome</keyword>
<evidence type="ECO:0000313" key="2">
    <source>
        <dbReference type="EMBL" id="QQA00418.1"/>
    </source>
</evidence>
<dbReference type="Proteomes" id="UP000595224">
    <property type="component" value="Chromosome"/>
</dbReference>
<organism evidence="2 3">
    <name type="scientific">Treponema peruense</name>
    <dbReference type="NCBI Taxonomy" id="2787628"/>
    <lineage>
        <taxon>Bacteria</taxon>
        <taxon>Pseudomonadati</taxon>
        <taxon>Spirochaetota</taxon>
        <taxon>Spirochaetia</taxon>
        <taxon>Spirochaetales</taxon>
        <taxon>Treponemataceae</taxon>
        <taxon>Treponema</taxon>
    </lineage>
</organism>
<name>A0A7T3V4F4_9SPIR</name>
<evidence type="ECO:0000259" key="1">
    <source>
        <dbReference type="Pfam" id="PF04230"/>
    </source>
</evidence>
<protein>
    <submittedName>
        <fullName evidence="2">Polysaccharide pyruvyl transferase family protein</fullName>
    </submittedName>
</protein>
<dbReference type="RefSeq" id="WP_177527609.1">
    <property type="nucleotide sequence ID" value="NZ_CBCSHE010000001.1"/>
</dbReference>
<reference evidence="2 3" key="1">
    <citation type="submission" date="2020-11" db="EMBL/GenBank/DDBJ databases">
        <title>Treponema Peruensis nv. sp., first commensal Treponema isolated from human feces.</title>
        <authorList>
            <person name="Belkhou C."/>
            <person name="Raes J."/>
        </authorList>
    </citation>
    <scope>NUCLEOTIDE SEQUENCE [LARGE SCALE GENOMIC DNA]</scope>
    <source>
        <strain evidence="2 3">RCC2812</strain>
    </source>
</reference>
<keyword evidence="2" id="KW-0808">Transferase</keyword>
<proteinExistence type="predicted"/>
<dbReference type="EMBL" id="CP064936">
    <property type="protein sequence ID" value="QQA00418.1"/>
    <property type="molecule type" value="Genomic_DNA"/>
</dbReference>